<evidence type="ECO:0000313" key="3">
    <source>
        <dbReference type="EMBL" id="MVQ51245.1"/>
    </source>
</evidence>
<accession>A0A6L6Y106</accession>
<keyword evidence="4" id="KW-1185">Reference proteome</keyword>
<dbReference type="Proteomes" id="UP000473525">
    <property type="component" value="Unassembled WGS sequence"/>
</dbReference>
<feature type="chain" id="PRO_5026788134" evidence="2">
    <location>
        <begin position="18"/>
        <end position="157"/>
    </location>
</feature>
<dbReference type="RefSeq" id="WP_157345993.1">
    <property type="nucleotide sequence ID" value="NZ_WSEK01000005.1"/>
</dbReference>
<protein>
    <submittedName>
        <fullName evidence="3">Uncharacterized protein</fullName>
    </submittedName>
</protein>
<organism evidence="3 4">
    <name type="scientific">Nocardioides agri</name>
    <dbReference type="NCBI Taxonomy" id="2682843"/>
    <lineage>
        <taxon>Bacteria</taxon>
        <taxon>Bacillati</taxon>
        <taxon>Actinomycetota</taxon>
        <taxon>Actinomycetes</taxon>
        <taxon>Propionibacteriales</taxon>
        <taxon>Nocardioidaceae</taxon>
        <taxon>Nocardioides</taxon>
    </lineage>
</organism>
<feature type="region of interest" description="Disordered" evidence="1">
    <location>
        <begin position="24"/>
        <end position="51"/>
    </location>
</feature>
<reference evidence="3 4" key="1">
    <citation type="submission" date="2019-12" db="EMBL/GenBank/DDBJ databases">
        <authorList>
            <person name="Huq M.A."/>
        </authorList>
    </citation>
    <scope>NUCLEOTIDE SEQUENCE [LARGE SCALE GENOMIC DNA]</scope>
    <source>
        <strain evidence="3 4">MAH-18</strain>
    </source>
</reference>
<evidence type="ECO:0000256" key="1">
    <source>
        <dbReference type="SAM" id="MobiDB-lite"/>
    </source>
</evidence>
<evidence type="ECO:0000313" key="4">
    <source>
        <dbReference type="Proteomes" id="UP000473525"/>
    </source>
</evidence>
<name>A0A6L6Y106_9ACTN</name>
<dbReference type="AlphaFoldDB" id="A0A6L6Y106"/>
<feature type="signal peptide" evidence="2">
    <location>
        <begin position="1"/>
        <end position="17"/>
    </location>
</feature>
<dbReference type="EMBL" id="WSEK01000005">
    <property type="protein sequence ID" value="MVQ51245.1"/>
    <property type="molecule type" value="Genomic_DNA"/>
</dbReference>
<gene>
    <name evidence="3" type="ORF">GON03_18850</name>
</gene>
<feature type="compositionally biased region" description="Low complexity" evidence="1">
    <location>
        <begin position="34"/>
        <end position="51"/>
    </location>
</feature>
<evidence type="ECO:0000256" key="2">
    <source>
        <dbReference type="SAM" id="SignalP"/>
    </source>
</evidence>
<proteinExistence type="predicted"/>
<comment type="caution">
    <text evidence="3">The sequence shown here is derived from an EMBL/GenBank/DDBJ whole genome shotgun (WGS) entry which is preliminary data.</text>
</comment>
<keyword evidence="2" id="KW-0732">Signal</keyword>
<sequence length="157" mass="17329">MASTPLVLALLVAPASADGPSDPISGLVGQLLGPPSSASAPSPTTPRTATASGSAWGFDGVLRHGCRDYPYRYAISTPTDEWTLEVFLRDRDGRNLASGTFISDSDPTERAARFRFCRYSTRPGWFTVRSLLHWYDADGTGHRQWLGETRFRLRRPR</sequence>